<name>A0A8X8XUK3_SALSN</name>
<evidence type="ECO:0000256" key="5">
    <source>
        <dbReference type="ARBA" id="ARBA00023212"/>
    </source>
</evidence>
<reference evidence="9" key="2">
    <citation type="submission" date="2020-08" db="EMBL/GenBank/DDBJ databases">
        <title>Plant Genome Project.</title>
        <authorList>
            <person name="Zhang R.-G."/>
        </authorList>
    </citation>
    <scope>NUCLEOTIDE SEQUENCE</scope>
    <source>
        <strain evidence="9">Huo1</strain>
        <tissue evidence="9">Leaf</tissue>
    </source>
</reference>
<comment type="caution">
    <text evidence="9">The sequence shown here is derived from an EMBL/GenBank/DDBJ whole genome shotgun (WGS) entry which is preliminary data.</text>
</comment>
<feature type="domain" description="TPX2 C-terminal" evidence="8">
    <location>
        <begin position="237"/>
        <end position="312"/>
    </location>
</feature>
<gene>
    <name evidence="9" type="ORF">SASPL_116909</name>
</gene>
<keyword evidence="5" id="KW-0206">Cytoskeleton</keyword>
<dbReference type="GO" id="GO:0005874">
    <property type="term" value="C:microtubule"/>
    <property type="evidence" value="ECO:0007669"/>
    <property type="project" value="UniProtKB-KW"/>
</dbReference>
<dbReference type="AlphaFoldDB" id="A0A8X8XUK3"/>
<feature type="compositionally biased region" description="Polar residues" evidence="7">
    <location>
        <begin position="128"/>
        <end position="139"/>
    </location>
</feature>
<dbReference type="GO" id="GO:0008017">
    <property type="term" value="F:microtubule binding"/>
    <property type="evidence" value="ECO:0007669"/>
    <property type="project" value="InterPro"/>
</dbReference>
<sequence>MMAANPVCGAELENGLHEPLVISENVIGTSNGNLGIEEISVNLEEAVKLEDHFSVPDKEIIQEPVMQPECHSTVTAEAPGVKGSSDPKNLKPQKGTGKAKSGKSLSPKPVSLAGLSKSIDGKKVPKSSVASNGTISSESVRGKTPALKTKAKSFNEREASDSLKAANVQTVSKQQRHPVAMTSSTSETLPEDPTEEETKAKVVKKVPAHKAEENSESSLPSDDGKPRKLGTLPAYDFNFKCDERAEKRREFYTKLEEKIHAKEMEKNNLQAKTKESQEAEIKMLRKKLGFKATPMPSFYQEPAPPKLELKKIPTTRAKSPKLGRKKTSSTAELEENDAPIARPSRMSLDVKFSKGNVAKTPPPVALIKKPLRKSLPRLPSENTTLSGERKKAVAHKTSASKEAAESRRDTSEAASAQKQEGETGAEANGSETCMDNNEAALESQEQDSLVQEPIAV</sequence>
<feature type="compositionally biased region" description="Basic and acidic residues" evidence="7">
    <location>
        <begin position="402"/>
        <end position="411"/>
    </location>
</feature>
<feature type="region of interest" description="Disordered" evidence="7">
    <location>
        <begin position="76"/>
        <end position="233"/>
    </location>
</feature>
<organism evidence="9">
    <name type="scientific">Salvia splendens</name>
    <name type="common">Scarlet sage</name>
    <dbReference type="NCBI Taxonomy" id="180675"/>
    <lineage>
        <taxon>Eukaryota</taxon>
        <taxon>Viridiplantae</taxon>
        <taxon>Streptophyta</taxon>
        <taxon>Embryophyta</taxon>
        <taxon>Tracheophyta</taxon>
        <taxon>Spermatophyta</taxon>
        <taxon>Magnoliopsida</taxon>
        <taxon>eudicotyledons</taxon>
        <taxon>Gunneridae</taxon>
        <taxon>Pentapetalae</taxon>
        <taxon>asterids</taxon>
        <taxon>lamiids</taxon>
        <taxon>Lamiales</taxon>
        <taxon>Lamiaceae</taxon>
        <taxon>Nepetoideae</taxon>
        <taxon>Mentheae</taxon>
        <taxon>Salviinae</taxon>
        <taxon>Salvia</taxon>
        <taxon>Salvia subgen. Calosphace</taxon>
        <taxon>core Calosphace</taxon>
    </lineage>
</organism>
<evidence type="ECO:0000256" key="7">
    <source>
        <dbReference type="SAM" id="MobiDB-lite"/>
    </source>
</evidence>
<comment type="similarity">
    <text evidence="2">Belongs to the TPX2 family.</text>
</comment>
<dbReference type="PANTHER" id="PTHR31358">
    <property type="entry name" value="PROTEIN WVD2-LIKE 4"/>
    <property type="match status" value="1"/>
</dbReference>
<evidence type="ECO:0000256" key="6">
    <source>
        <dbReference type="SAM" id="Coils"/>
    </source>
</evidence>
<dbReference type="InterPro" id="IPR044833">
    <property type="entry name" value="WDL5/6"/>
</dbReference>
<keyword evidence="6" id="KW-0175">Coiled coil</keyword>
<evidence type="ECO:0000256" key="1">
    <source>
        <dbReference type="ARBA" id="ARBA00004245"/>
    </source>
</evidence>
<comment type="subcellular location">
    <subcellularLocation>
        <location evidence="1">Cytoplasm</location>
        <location evidence="1">Cytoskeleton</location>
    </subcellularLocation>
</comment>
<evidence type="ECO:0000313" key="10">
    <source>
        <dbReference type="Proteomes" id="UP000298416"/>
    </source>
</evidence>
<evidence type="ECO:0000259" key="8">
    <source>
        <dbReference type="Pfam" id="PF06886"/>
    </source>
</evidence>
<feature type="coiled-coil region" evidence="6">
    <location>
        <begin position="252"/>
        <end position="282"/>
    </location>
</feature>
<keyword evidence="4" id="KW-0493">Microtubule</keyword>
<evidence type="ECO:0000256" key="4">
    <source>
        <dbReference type="ARBA" id="ARBA00022701"/>
    </source>
</evidence>
<dbReference type="OrthoDB" id="1939285at2759"/>
<dbReference type="Proteomes" id="UP000298416">
    <property type="component" value="Unassembled WGS sequence"/>
</dbReference>
<feature type="region of interest" description="Disordered" evidence="7">
    <location>
        <begin position="294"/>
        <end position="456"/>
    </location>
</feature>
<dbReference type="PANTHER" id="PTHR31358:SF29">
    <property type="entry name" value="PROTEIN WVD2-LIKE 5-RELATED"/>
    <property type="match status" value="1"/>
</dbReference>
<evidence type="ECO:0000256" key="2">
    <source>
        <dbReference type="ARBA" id="ARBA00005885"/>
    </source>
</evidence>
<proteinExistence type="inferred from homology"/>
<protein>
    <recommendedName>
        <fullName evidence="8">TPX2 C-terminal domain-containing protein</fullName>
    </recommendedName>
</protein>
<keyword evidence="10" id="KW-1185">Reference proteome</keyword>
<reference evidence="9" key="1">
    <citation type="submission" date="2018-01" db="EMBL/GenBank/DDBJ databases">
        <authorList>
            <person name="Mao J.F."/>
        </authorList>
    </citation>
    <scope>NUCLEOTIDE SEQUENCE</scope>
    <source>
        <strain evidence="9">Huo1</strain>
        <tissue evidence="9">Leaf</tissue>
    </source>
</reference>
<dbReference type="Pfam" id="PF06886">
    <property type="entry name" value="TPX2"/>
    <property type="match status" value="1"/>
</dbReference>
<dbReference type="InterPro" id="IPR027329">
    <property type="entry name" value="TPX2_C"/>
</dbReference>
<evidence type="ECO:0000313" key="9">
    <source>
        <dbReference type="EMBL" id="KAG6420383.1"/>
    </source>
</evidence>
<dbReference type="EMBL" id="PNBA02000006">
    <property type="protein sequence ID" value="KAG6420383.1"/>
    <property type="molecule type" value="Genomic_DNA"/>
</dbReference>
<evidence type="ECO:0000256" key="3">
    <source>
        <dbReference type="ARBA" id="ARBA00022490"/>
    </source>
</evidence>
<feature type="compositionally biased region" description="Basic residues" evidence="7">
    <location>
        <begin position="318"/>
        <end position="327"/>
    </location>
</feature>
<accession>A0A8X8XUK3</accession>
<keyword evidence="3" id="KW-0963">Cytoplasm</keyword>